<accession>D9SNG4</accession>
<organism evidence="2 3">
    <name type="scientific">Clostridium cellulovorans (strain ATCC 35296 / DSM 3052 / OCM 3 / 743B)</name>
    <dbReference type="NCBI Taxonomy" id="573061"/>
    <lineage>
        <taxon>Bacteria</taxon>
        <taxon>Bacillati</taxon>
        <taxon>Bacillota</taxon>
        <taxon>Clostridia</taxon>
        <taxon>Eubacteriales</taxon>
        <taxon>Clostridiaceae</taxon>
        <taxon>Clostridium</taxon>
    </lineage>
</organism>
<gene>
    <name evidence="2" type="ordered locus">Clocel_4299</name>
</gene>
<dbReference type="InterPro" id="IPR010982">
    <property type="entry name" value="Lambda_DNA-bd_dom_sf"/>
</dbReference>
<dbReference type="KEGG" id="ccb:Clocel_4299"/>
<evidence type="ECO:0000313" key="2">
    <source>
        <dbReference type="EMBL" id="ADL53956.1"/>
    </source>
</evidence>
<dbReference type="Proteomes" id="UP000002730">
    <property type="component" value="Chromosome"/>
</dbReference>
<dbReference type="STRING" id="573061.Clocel_4299"/>
<dbReference type="GO" id="GO:0003677">
    <property type="term" value="F:DNA binding"/>
    <property type="evidence" value="ECO:0007669"/>
    <property type="project" value="InterPro"/>
</dbReference>
<dbReference type="eggNOG" id="COG3620">
    <property type="taxonomic scope" value="Bacteria"/>
</dbReference>
<dbReference type="AlphaFoldDB" id="D9SNG4"/>
<dbReference type="SMART" id="SM00530">
    <property type="entry name" value="HTH_XRE"/>
    <property type="match status" value="1"/>
</dbReference>
<evidence type="ECO:0000259" key="1">
    <source>
        <dbReference type="PROSITE" id="PS50943"/>
    </source>
</evidence>
<dbReference type="PROSITE" id="PS50943">
    <property type="entry name" value="HTH_CROC1"/>
    <property type="match status" value="1"/>
</dbReference>
<evidence type="ECO:0000313" key="3">
    <source>
        <dbReference type="Proteomes" id="UP000002730"/>
    </source>
</evidence>
<feature type="domain" description="HTH cro/C1-type" evidence="1">
    <location>
        <begin position="67"/>
        <end position="111"/>
    </location>
</feature>
<reference evidence="2 3" key="1">
    <citation type="submission" date="2010-08" db="EMBL/GenBank/DDBJ databases">
        <title>Complete sequence of Clostridium cellulovorans 743B.</title>
        <authorList>
            <consortium name="US DOE Joint Genome Institute"/>
            <person name="Lucas S."/>
            <person name="Copeland A."/>
            <person name="Lapidus A."/>
            <person name="Cheng J.-F."/>
            <person name="Bruce D."/>
            <person name="Goodwin L."/>
            <person name="Pitluck S."/>
            <person name="Chertkov O."/>
            <person name="Detter J.C."/>
            <person name="Han C."/>
            <person name="Tapia R."/>
            <person name="Land M."/>
            <person name="Hauser L."/>
            <person name="Chang Y.-J."/>
            <person name="Jeffries C."/>
            <person name="Kyrpides N."/>
            <person name="Ivanova N."/>
            <person name="Mikhailova N."/>
            <person name="Hemme C.L."/>
            <person name="Woyke T."/>
        </authorList>
    </citation>
    <scope>NUCLEOTIDE SEQUENCE [LARGE SCALE GENOMIC DNA]</scope>
    <source>
        <strain evidence="3">ATCC 35296 / DSM 3052 / OCM 3 / 743B</strain>
    </source>
</reference>
<dbReference type="EMBL" id="CP002160">
    <property type="protein sequence ID" value="ADL53956.1"/>
    <property type="molecule type" value="Genomic_DNA"/>
</dbReference>
<name>D9SNG4_CLOC7</name>
<dbReference type="CDD" id="cd00093">
    <property type="entry name" value="HTH_XRE"/>
    <property type="match status" value="1"/>
</dbReference>
<keyword evidence="3" id="KW-1185">Reference proteome</keyword>
<dbReference type="Gene3D" id="1.10.260.40">
    <property type="entry name" value="lambda repressor-like DNA-binding domains"/>
    <property type="match status" value="1"/>
</dbReference>
<protein>
    <submittedName>
        <fullName evidence="2">Helix-turn-helix domain protein</fullName>
    </submittedName>
</protein>
<dbReference type="Pfam" id="PF01381">
    <property type="entry name" value="HTH_3"/>
    <property type="match status" value="1"/>
</dbReference>
<dbReference type="HOGENOM" id="CLU_972183_0_0_9"/>
<sequence length="289" mass="33467">MLELKKDLQEIKNIEEKIGKKISDILYNLEVENNNINEVKALKNDIYEKTSKVFTYNLRKLIQLESTQKRLAKKIGVSEDLLSKYKSGDAFPSIETLIYISQIYKISIEKLIEIPLSSSDIEGLECNEQNEIDFFEEKYYVYFLVTNVAMEGAIHEGVFEFYNDKVEFKILSKENVIKAFTGKYNVSGKLIFFNLHSITDGMVYINMIKPNVNKDKYIGGLGMLMLPSDANSKPCTQKILFSRIKLDREFYSKNIRDLLSFTLEGESFGHVKVAQWEDESAYNFIKKLL</sequence>
<dbReference type="InterPro" id="IPR001387">
    <property type="entry name" value="Cro/C1-type_HTH"/>
</dbReference>
<proteinExistence type="predicted"/>
<dbReference type="SUPFAM" id="SSF47413">
    <property type="entry name" value="lambda repressor-like DNA-binding domains"/>
    <property type="match status" value="1"/>
</dbReference>